<dbReference type="AlphaFoldDB" id="A0A391P189"/>
<evidence type="ECO:0000256" key="5">
    <source>
        <dbReference type="SAM" id="Phobius"/>
    </source>
</evidence>
<protein>
    <recommendedName>
        <fullName evidence="8">Colicin V production protein</fullName>
    </recommendedName>
</protein>
<keyword evidence="2 5" id="KW-0812">Transmembrane</keyword>
<name>A0A391P189_9FIRM</name>
<evidence type="ECO:0000313" key="6">
    <source>
        <dbReference type="EMBL" id="GCA66790.1"/>
    </source>
</evidence>
<evidence type="ECO:0000256" key="1">
    <source>
        <dbReference type="ARBA" id="ARBA00004141"/>
    </source>
</evidence>
<evidence type="ECO:0008006" key="8">
    <source>
        <dbReference type="Google" id="ProtNLM"/>
    </source>
</evidence>
<dbReference type="RefSeq" id="WP_117888810.1">
    <property type="nucleotide sequence ID" value="NZ_BHGK01000001.1"/>
</dbReference>
<reference evidence="7" key="1">
    <citation type="submission" date="2018-09" db="EMBL/GenBank/DDBJ databases">
        <title>Draft Genome Sequence of Mediterraneibacter sp. KCTC 15684.</title>
        <authorList>
            <person name="Kim J.S."/>
            <person name="Han K.I."/>
            <person name="Suh M.K."/>
            <person name="Lee K.C."/>
            <person name="Eom M.K."/>
            <person name="Lee J.H."/>
            <person name="Park S.H."/>
            <person name="Kang S.W."/>
            <person name="Park J.E."/>
            <person name="Oh B.S."/>
            <person name="Yu S.Y."/>
            <person name="Choi S.H."/>
            <person name="Lee D.H."/>
            <person name="Yoon H."/>
            <person name="Kim B."/>
            <person name="Yang S.J."/>
            <person name="Lee J.S."/>
        </authorList>
    </citation>
    <scope>NUCLEOTIDE SEQUENCE [LARGE SCALE GENOMIC DNA]</scope>
    <source>
        <strain evidence="7">KCTC 15684</strain>
    </source>
</reference>
<dbReference type="InterPro" id="IPR003825">
    <property type="entry name" value="Colicin-V_CvpA"/>
</dbReference>
<sequence length="268" mass="29105">MNWLLLVVIAIFILGVLLGMAKGFFRLGITVISAILTITLVSLLTPYVSAAVIKWTPLDEIIQDKCAKMFLPSISLDELSGVDLSGTPLAGYSTEDLGNVNLGDLGLGIEEISTLLGDLPKDAQIKLVEEAKIPEFMKDSILENNNSEIYKELGVTTFPEYVAAYVADTIINLVAFLITLLFVSILVKALMAAVDLISYLPVVHGLNRMAGGVLGIGFALLLVWIFMLVLTLFYATEFGTQCFAMIGESSFLTFLYTKNPLLGILLPM</sequence>
<dbReference type="Pfam" id="PF02674">
    <property type="entry name" value="Colicin_V"/>
    <property type="match status" value="1"/>
</dbReference>
<keyword evidence="7" id="KW-1185">Reference proteome</keyword>
<feature type="transmembrane region" description="Helical" evidence="5">
    <location>
        <begin position="213"/>
        <end position="235"/>
    </location>
</feature>
<keyword evidence="4 5" id="KW-0472">Membrane</keyword>
<keyword evidence="3 5" id="KW-1133">Transmembrane helix</keyword>
<dbReference type="Proteomes" id="UP000265643">
    <property type="component" value="Unassembled WGS sequence"/>
</dbReference>
<dbReference type="EMBL" id="BHGK01000001">
    <property type="protein sequence ID" value="GCA66790.1"/>
    <property type="molecule type" value="Genomic_DNA"/>
</dbReference>
<evidence type="ECO:0000256" key="2">
    <source>
        <dbReference type="ARBA" id="ARBA00022692"/>
    </source>
</evidence>
<evidence type="ECO:0000256" key="3">
    <source>
        <dbReference type="ARBA" id="ARBA00022989"/>
    </source>
</evidence>
<feature type="transmembrane region" description="Helical" evidence="5">
    <location>
        <begin position="31"/>
        <end position="53"/>
    </location>
</feature>
<dbReference type="GO" id="GO:0009403">
    <property type="term" value="P:toxin biosynthetic process"/>
    <property type="evidence" value="ECO:0007669"/>
    <property type="project" value="InterPro"/>
</dbReference>
<comment type="caution">
    <text evidence="6">The sequence shown here is derived from an EMBL/GenBank/DDBJ whole genome shotgun (WGS) entry which is preliminary data.</text>
</comment>
<proteinExistence type="predicted"/>
<dbReference type="PANTHER" id="PTHR37306">
    <property type="entry name" value="COLICIN V PRODUCTION PROTEIN"/>
    <property type="match status" value="1"/>
</dbReference>
<gene>
    <name evidence="6" type="ORF">KGMB01110_12260</name>
</gene>
<evidence type="ECO:0000313" key="7">
    <source>
        <dbReference type="Proteomes" id="UP000265643"/>
    </source>
</evidence>
<feature type="transmembrane region" description="Helical" evidence="5">
    <location>
        <begin position="170"/>
        <end position="193"/>
    </location>
</feature>
<accession>A0A391P189</accession>
<comment type="subcellular location">
    <subcellularLocation>
        <location evidence="1">Membrane</location>
        <topology evidence="1">Multi-pass membrane protein</topology>
    </subcellularLocation>
</comment>
<dbReference type="PANTHER" id="PTHR37306:SF1">
    <property type="entry name" value="COLICIN V PRODUCTION PROTEIN"/>
    <property type="match status" value="1"/>
</dbReference>
<organism evidence="6 7">
    <name type="scientific">Mediterraneibacter butyricigenes</name>
    <dbReference type="NCBI Taxonomy" id="2316025"/>
    <lineage>
        <taxon>Bacteria</taxon>
        <taxon>Bacillati</taxon>
        <taxon>Bacillota</taxon>
        <taxon>Clostridia</taxon>
        <taxon>Lachnospirales</taxon>
        <taxon>Lachnospiraceae</taxon>
        <taxon>Mediterraneibacter</taxon>
    </lineage>
</organism>
<evidence type="ECO:0000256" key="4">
    <source>
        <dbReference type="ARBA" id="ARBA00023136"/>
    </source>
</evidence>
<dbReference type="GO" id="GO:0016020">
    <property type="term" value="C:membrane"/>
    <property type="evidence" value="ECO:0007669"/>
    <property type="project" value="UniProtKB-SubCell"/>
</dbReference>